<evidence type="ECO:0000256" key="1">
    <source>
        <dbReference type="ARBA" id="ARBA00004141"/>
    </source>
</evidence>
<evidence type="ECO:0000313" key="7">
    <source>
        <dbReference type="Proteomes" id="UP000183900"/>
    </source>
</evidence>
<feature type="transmembrane region" description="Helical" evidence="5">
    <location>
        <begin position="219"/>
        <end position="251"/>
    </location>
</feature>
<name>A0A0K6HRK5_9HYPH</name>
<dbReference type="EMBL" id="CYHE01000002">
    <property type="protein sequence ID" value="CUA93514.1"/>
    <property type="molecule type" value="Genomic_DNA"/>
</dbReference>
<evidence type="ECO:0000256" key="3">
    <source>
        <dbReference type="ARBA" id="ARBA00022989"/>
    </source>
</evidence>
<comment type="subcellular location">
    <subcellularLocation>
        <location evidence="1">Membrane</location>
        <topology evidence="1">Multi-pass membrane protein</topology>
    </subcellularLocation>
</comment>
<organism evidence="6 7">
    <name type="scientific">Pannonibacter indicus</name>
    <dbReference type="NCBI Taxonomy" id="466044"/>
    <lineage>
        <taxon>Bacteria</taxon>
        <taxon>Pseudomonadati</taxon>
        <taxon>Pseudomonadota</taxon>
        <taxon>Alphaproteobacteria</taxon>
        <taxon>Hyphomicrobiales</taxon>
        <taxon>Stappiaceae</taxon>
        <taxon>Pannonibacter</taxon>
    </lineage>
</organism>
<reference evidence="7" key="1">
    <citation type="submission" date="2015-08" db="EMBL/GenBank/DDBJ databases">
        <authorList>
            <person name="Varghese N."/>
        </authorList>
    </citation>
    <scope>NUCLEOTIDE SEQUENCE [LARGE SCALE GENOMIC DNA]</scope>
    <source>
        <strain evidence="7">DSM 23407</strain>
    </source>
</reference>
<keyword evidence="4 5" id="KW-0472">Membrane</keyword>
<dbReference type="Proteomes" id="UP000183900">
    <property type="component" value="Unassembled WGS sequence"/>
</dbReference>
<dbReference type="Pfam" id="PF07264">
    <property type="entry name" value="EI24"/>
    <property type="match status" value="1"/>
</dbReference>
<feature type="transmembrane region" description="Helical" evidence="5">
    <location>
        <begin position="63"/>
        <end position="85"/>
    </location>
</feature>
<accession>A0A0K6HRK5</accession>
<evidence type="ECO:0000256" key="5">
    <source>
        <dbReference type="SAM" id="Phobius"/>
    </source>
</evidence>
<feature type="transmembrane region" description="Helical" evidence="5">
    <location>
        <begin position="169"/>
        <end position="191"/>
    </location>
</feature>
<keyword evidence="3 5" id="KW-1133">Transmembrane helix</keyword>
<proteinExistence type="predicted"/>
<evidence type="ECO:0000256" key="4">
    <source>
        <dbReference type="ARBA" id="ARBA00023136"/>
    </source>
</evidence>
<feature type="transmembrane region" description="Helical" evidence="5">
    <location>
        <begin position="97"/>
        <end position="123"/>
    </location>
</feature>
<evidence type="ECO:0000313" key="6">
    <source>
        <dbReference type="EMBL" id="CUA93514.1"/>
    </source>
</evidence>
<keyword evidence="2 5" id="KW-0812">Transmembrane</keyword>
<dbReference type="NCBIfam" id="NF009407">
    <property type="entry name" value="PRK12768.1"/>
    <property type="match status" value="1"/>
</dbReference>
<gene>
    <name evidence="6" type="ORF">Ga0061067_102412</name>
</gene>
<protein>
    <submittedName>
        <fullName evidence="6">Uncharacterized protein involved in cysteine biosynthesis</fullName>
    </submittedName>
</protein>
<sequence length="260" mass="28582">MLTHHALKLLRCPMGSINSRRTGRIESCYDTRKDWKLPMISDAIRSLGQVFEPAFRAILIKSLAFTLAVLMAVWIGLQALVAGFVDLPYPWLDTVVTILTGIGAIFALGFLVAPVTALFAGFFQDDVAEIVERTNYPADLPGKALPLGTSLLSTLRFTGVVILGNLFALVLLLVPGINLIAFFVVNAYLLGREFFEFAASRFMPLTEARRLRQANSGKVFMAGLLIAGVLAVPLLNLVTPVFATIFMVHLFKRLSLTRRI</sequence>
<keyword evidence="7" id="KW-1185">Reference proteome</keyword>
<dbReference type="InterPro" id="IPR059112">
    <property type="entry name" value="CysZ/EI24"/>
</dbReference>
<dbReference type="AlphaFoldDB" id="A0A0K6HRK5"/>
<evidence type="ECO:0000256" key="2">
    <source>
        <dbReference type="ARBA" id="ARBA00022692"/>
    </source>
</evidence>